<dbReference type="PANTHER" id="PTHR30466">
    <property type="entry name" value="FLAVIN REDUCTASE"/>
    <property type="match status" value="1"/>
</dbReference>
<evidence type="ECO:0000313" key="4">
    <source>
        <dbReference type="Proteomes" id="UP000549394"/>
    </source>
</evidence>
<dbReference type="Proteomes" id="UP000549394">
    <property type="component" value="Unassembled WGS sequence"/>
</dbReference>
<evidence type="ECO:0000313" key="3">
    <source>
        <dbReference type="EMBL" id="CAD5124220.1"/>
    </source>
</evidence>
<protein>
    <submittedName>
        <fullName evidence="3">DgyrCDS12515</fullName>
    </submittedName>
</protein>
<comment type="caution">
    <text evidence="3">The sequence shown here is derived from an EMBL/GenBank/DDBJ whole genome shotgun (WGS) entry which is preliminary data.</text>
</comment>
<dbReference type="GO" id="GO:0042602">
    <property type="term" value="F:riboflavin reductase (NADPH) activity"/>
    <property type="evidence" value="ECO:0007669"/>
    <property type="project" value="TreeGrafter"/>
</dbReference>
<dbReference type="Gene3D" id="2.30.110.10">
    <property type="entry name" value="Electron Transport, Fmn-binding Protein, Chain A"/>
    <property type="match status" value="1"/>
</dbReference>
<keyword evidence="1" id="KW-0560">Oxidoreductase</keyword>
<evidence type="ECO:0000256" key="1">
    <source>
        <dbReference type="ARBA" id="ARBA00023002"/>
    </source>
</evidence>
<dbReference type="Pfam" id="PF01613">
    <property type="entry name" value="Flavin_Reduct"/>
    <property type="match status" value="1"/>
</dbReference>
<dbReference type="InterPro" id="IPR002563">
    <property type="entry name" value="Flavin_Rdtase-like_dom"/>
</dbReference>
<sequence>MVTSSFLRLTASVIFWNRNRCNCFIKRACSTNHPVEYVEKSKSHVVETEAEKKFKYVMSKVPQPVVVVTTAKESNDDQLIKRGVTCSSFTSVSLKPPIISFCMNRPSRMHDLLLQTELFAVHVLAKDQVDYGIHFSKASLNGKNQFEEIPHIINKQNLPIIENTSAVLLCNYHSVTTIGDHHVWYGLVRNAVVNNQSEEALLYYSRSFHSIGDEAFMQAFENKTLPFKDWTHEGHLRLAWNYIRLYGKEKATPLIREGIQRYNEENKDKIKHGYNETITQFYIFHVSEAINRYGHPDITFEEFLRLNSHLIDPQLPFKYYSLGVIQSSHAKETFVAPDKQTLV</sequence>
<accession>A0A7I8W7J5</accession>
<dbReference type="InterPro" id="IPR050268">
    <property type="entry name" value="NADH-dep_flavin_reductase"/>
</dbReference>
<dbReference type="SUPFAM" id="SSF50475">
    <property type="entry name" value="FMN-binding split barrel"/>
    <property type="match status" value="1"/>
</dbReference>
<dbReference type="PANTHER" id="PTHR30466:SF1">
    <property type="entry name" value="FMN REDUCTASE (NADH) RUTF"/>
    <property type="match status" value="1"/>
</dbReference>
<evidence type="ECO:0000259" key="2">
    <source>
        <dbReference type="SMART" id="SM00903"/>
    </source>
</evidence>
<reference evidence="3 4" key="1">
    <citation type="submission" date="2020-08" db="EMBL/GenBank/DDBJ databases">
        <authorList>
            <person name="Hejnol A."/>
        </authorList>
    </citation>
    <scope>NUCLEOTIDE SEQUENCE [LARGE SCALE GENOMIC DNA]</scope>
</reference>
<proteinExistence type="predicted"/>
<dbReference type="GO" id="GO:0010181">
    <property type="term" value="F:FMN binding"/>
    <property type="evidence" value="ECO:0007669"/>
    <property type="project" value="InterPro"/>
</dbReference>
<dbReference type="EMBL" id="CAJFCJ010000020">
    <property type="protein sequence ID" value="CAD5124220.1"/>
    <property type="molecule type" value="Genomic_DNA"/>
</dbReference>
<gene>
    <name evidence="3" type="ORF">DGYR_LOCUS11794</name>
</gene>
<organism evidence="3 4">
    <name type="scientific">Dimorphilus gyrociliatus</name>
    <dbReference type="NCBI Taxonomy" id="2664684"/>
    <lineage>
        <taxon>Eukaryota</taxon>
        <taxon>Metazoa</taxon>
        <taxon>Spiralia</taxon>
        <taxon>Lophotrochozoa</taxon>
        <taxon>Annelida</taxon>
        <taxon>Polychaeta</taxon>
        <taxon>Polychaeta incertae sedis</taxon>
        <taxon>Dinophilidae</taxon>
        <taxon>Dimorphilus</taxon>
    </lineage>
</organism>
<dbReference type="OrthoDB" id="2015405at2759"/>
<name>A0A7I8W7J5_9ANNE</name>
<dbReference type="AlphaFoldDB" id="A0A7I8W7J5"/>
<dbReference type="InterPro" id="IPR012349">
    <property type="entry name" value="Split_barrel_FMN-bd"/>
</dbReference>
<keyword evidence="4" id="KW-1185">Reference proteome</keyword>
<dbReference type="SMART" id="SM00903">
    <property type="entry name" value="Flavin_Reduct"/>
    <property type="match status" value="1"/>
</dbReference>
<feature type="domain" description="Flavin reductase like" evidence="2">
    <location>
        <begin position="58"/>
        <end position="210"/>
    </location>
</feature>